<reference evidence="13 14" key="1">
    <citation type="submission" date="2021-01" db="EMBL/GenBank/DDBJ databases">
        <title>Whole genome shotgun sequence of Catellatospora bangladeshensis NBRC 107357.</title>
        <authorList>
            <person name="Komaki H."/>
            <person name="Tamura T."/>
        </authorList>
    </citation>
    <scope>NUCLEOTIDE SEQUENCE [LARGE SCALE GENOMIC DNA]</scope>
    <source>
        <strain evidence="13 14">NBRC 107357</strain>
    </source>
</reference>
<sequence>MKPDPFVLPSATSARFVLLMLTTTIGSIMVFSWIAGLFGGTFRGPVAAARVECVNDARRQVLGLDGAALTDGFTGCVNGAYRSAFGLVAAMVGVLLLVAVLAYATAPRFISREPLRALAEMPDSPAVRTAHEVLAASGQPVRVEVAILRVTAGARAFGRLGRYRIMLDAGLLAHGGRDPRVLRGVLSHELAHVRNRDIDITYLTLALWWGFLAVVVVPAVVYSAVEPAMLTQVSWRLALFLVVLWLTRTAVLRSREYYADVRAAQTAGDTGDVAAALQPRHGRPRRWTLGANHPTEAQRLAALDDHAVLFRLHPGEALGAGVLLGFAYPLMGFLLGTVWPDARLYVHDWILGLLLGTCAAAVVAGSAWRAVQRALADADARPPATWPAAAALTGGLLLGQLLTPNLPEAGSWAQVLWSEPLVAAGVAAVLLVLCQVYLRWVVRSAYSHLRGNPRPRGQAIFGVLAAAAVFGWWVSAWLKLPAMLVSSYPTWQTVTIGLGAMISNPVLAAGVIWACVYPVAGLIRARRAEIGRALLTTGAIAIGFTLAMLPFQGRLGGLLRAGQVWPALGLCGVVAGSVVVACAFGLGLWRGGHRRTGEAAVHAALAALTAVPALVAVVAAYLITATCTTNVLDCAARGAGFAVQGLTGVTMAGAVLAVVLAALAAMAGSAVRAPLRPSTPPPPTGPRWPAVAGLLPTVLAVAVIGGAGATTYLRGTDNSTAMSPDSVNLLRQYAASIRPASLPRAVACGYGLAAHSYGVGLTDLSGTTWPSRLGVAATAAASADDIVLQKLGDEAMRALLAADLTRNHQANRAIADYCGIVTAAEAAKVPADHWPSSHNR</sequence>
<comment type="cofactor">
    <cofactor evidence="1">
        <name>Zn(2+)</name>
        <dbReference type="ChEBI" id="CHEBI:29105"/>
    </cofactor>
</comment>
<evidence type="ECO:0000313" key="14">
    <source>
        <dbReference type="Proteomes" id="UP000601223"/>
    </source>
</evidence>
<dbReference type="GO" id="GO:0004222">
    <property type="term" value="F:metalloendopeptidase activity"/>
    <property type="evidence" value="ECO:0007669"/>
    <property type="project" value="InterPro"/>
</dbReference>
<feature type="transmembrane region" description="Helical" evidence="11">
    <location>
        <begin position="688"/>
        <end position="713"/>
    </location>
</feature>
<feature type="transmembrane region" description="Helical" evidence="11">
    <location>
        <begin position="84"/>
        <end position="106"/>
    </location>
</feature>
<keyword evidence="14" id="KW-1185">Reference proteome</keyword>
<feature type="transmembrane region" description="Helical" evidence="11">
    <location>
        <begin position="498"/>
        <end position="520"/>
    </location>
</feature>
<feature type="transmembrane region" description="Helical" evidence="11">
    <location>
        <begin position="459"/>
        <end position="478"/>
    </location>
</feature>
<keyword evidence="6" id="KW-0378">Hydrolase</keyword>
<dbReference type="AlphaFoldDB" id="A0A8J3NMC9"/>
<evidence type="ECO:0000313" key="13">
    <source>
        <dbReference type="EMBL" id="GIF84928.1"/>
    </source>
</evidence>
<feature type="transmembrane region" description="Helical" evidence="11">
    <location>
        <begin position="532"/>
        <end position="552"/>
    </location>
</feature>
<comment type="caution">
    <text evidence="13">The sequence shown here is derived from an EMBL/GenBank/DDBJ whole genome shotgun (WGS) entry which is preliminary data.</text>
</comment>
<evidence type="ECO:0000256" key="3">
    <source>
        <dbReference type="ARBA" id="ARBA00022670"/>
    </source>
</evidence>
<feature type="transmembrane region" description="Helical" evidence="11">
    <location>
        <begin position="564"/>
        <end position="589"/>
    </location>
</feature>
<keyword evidence="8 11" id="KW-1133">Transmembrane helix</keyword>
<dbReference type="InterPro" id="IPR001915">
    <property type="entry name" value="Peptidase_M48"/>
</dbReference>
<feature type="transmembrane region" description="Helical" evidence="11">
    <location>
        <begin position="200"/>
        <end position="221"/>
    </location>
</feature>
<feature type="transmembrane region" description="Helical" evidence="11">
    <location>
        <begin position="349"/>
        <end position="371"/>
    </location>
</feature>
<evidence type="ECO:0000256" key="6">
    <source>
        <dbReference type="ARBA" id="ARBA00022801"/>
    </source>
</evidence>
<evidence type="ECO:0000256" key="2">
    <source>
        <dbReference type="ARBA" id="ARBA00022475"/>
    </source>
</evidence>
<feature type="transmembrane region" description="Helical" evidence="11">
    <location>
        <begin position="233"/>
        <end position="252"/>
    </location>
</feature>
<keyword evidence="10 11" id="KW-0472">Membrane</keyword>
<organism evidence="13 14">
    <name type="scientific">Catellatospora bangladeshensis</name>
    <dbReference type="NCBI Taxonomy" id="310355"/>
    <lineage>
        <taxon>Bacteria</taxon>
        <taxon>Bacillati</taxon>
        <taxon>Actinomycetota</taxon>
        <taxon>Actinomycetes</taxon>
        <taxon>Micromonosporales</taxon>
        <taxon>Micromonosporaceae</taxon>
        <taxon>Catellatospora</taxon>
    </lineage>
</organism>
<accession>A0A8J3NMC9</accession>
<dbReference type="GO" id="GO:0046872">
    <property type="term" value="F:metal ion binding"/>
    <property type="evidence" value="ECO:0007669"/>
    <property type="project" value="UniProtKB-KW"/>
</dbReference>
<evidence type="ECO:0000256" key="1">
    <source>
        <dbReference type="ARBA" id="ARBA00001947"/>
    </source>
</evidence>
<evidence type="ECO:0000256" key="9">
    <source>
        <dbReference type="ARBA" id="ARBA00023049"/>
    </source>
</evidence>
<keyword evidence="9" id="KW-0482">Metalloprotease</keyword>
<keyword evidence="4 11" id="KW-0812">Transmembrane</keyword>
<evidence type="ECO:0000259" key="12">
    <source>
        <dbReference type="Pfam" id="PF01435"/>
    </source>
</evidence>
<evidence type="ECO:0000256" key="5">
    <source>
        <dbReference type="ARBA" id="ARBA00022723"/>
    </source>
</evidence>
<keyword evidence="7" id="KW-0862">Zinc</keyword>
<gene>
    <name evidence="13" type="ORF">Cba03nite_62770</name>
</gene>
<feature type="transmembrane region" description="Helical" evidence="11">
    <location>
        <begin position="601"/>
        <end position="623"/>
    </location>
</feature>
<name>A0A8J3NMC9_9ACTN</name>
<evidence type="ECO:0000256" key="10">
    <source>
        <dbReference type="ARBA" id="ARBA00023136"/>
    </source>
</evidence>
<feature type="transmembrane region" description="Helical" evidence="11">
    <location>
        <begin position="421"/>
        <end position="438"/>
    </location>
</feature>
<evidence type="ECO:0000256" key="8">
    <source>
        <dbReference type="ARBA" id="ARBA00022989"/>
    </source>
</evidence>
<dbReference type="GO" id="GO:0006508">
    <property type="term" value="P:proteolysis"/>
    <property type="evidence" value="ECO:0007669"/>
    <property type="project" value="UniProtKB-KW"/>
</dbReference>
<dbReference type="InterPro" id="IPR050083">
    <property type="entry name" value="HtpX_protease"/>
</dbReference>
<proteinExistence type="predicted"/>
<evidence type="ECO:0000256" key="4">
    <source>
        <dbReference type="ARBA" id="ARBA00022692"/>
    </source>
</evidence>
<dbReference type="PANTHER" id="PTHR43221">
    <property type="entry name" value="PROTEASE HTPX"/>
    <property type="match status" value="1"/>
</dbReference>
<feature type="transmembrane region" description="Helical" evidence="11">
    <location>
        <begin position="643"/>
        <end position="667"/>
    </location>
</feature>
<dbReference type="EMBL" id="BONF01000042">
    <property type="protein sequence ID" value="GIF84928.1"/>
    <property type="molecule type" value="Genomic_DNA"/>
</dbReference>
<dbReference type="RefSeq" id="WP_203753984.1">
    <property type="nucleotide sequence ID" value="NZ_BONF01000042.1"/>
</dbReference>
<keyword evidence="5" id="KW-0479">Metal-binding</keyword>
<dbReference type="Proteomes" id="UP000601223">
    <property type="component" value="Unassembled WGS sequence"/>
</dbReference>
<feature type="transmembrane region" description="Helical" evidence="11">
    <location>
        <begin position="317"/>
        <end position="337"/>
    </location>
</feature>
<keyword evidence="2" id="KW-1003">Cell membrane</keyword>
<feature type="domain" description="Peptidase M48" evidence="12">
    <location>
        <begin position="131"/>
        <end position="305"/>
    </location>
</feature>
<evidence type="ECO:0000256" key="11">
    <source>
        <dbReference type="SAM" id="Phobius"/>
    </source>
</evidence>
<protein>
    <recommendedName>
        <fullName evidence="12">Peptidase M48 domain-containing protein</fullName>
    </recommendedName>
</protein>
<keyword evidence="3" id="KW-0645">Protease</keyword>
<evidence type="ECO:0000256" key="7">
    <source>
        <dbReference type="ARBA" id="ARBA00022833"/>
    </source>
</evidence>
<dbReference type="Pfam" id="PF01435">
    <property type="entry name" value="Peptidase_M48"/>
    <property type="match status" value="1"/>
</dbReference>
<feature type="transmembrane region" description="Helical" evidence="11">
    <location>
        <begin position="12"/>
        <end position="35"/>
    </location>
</feature>
<dbReference type="Gene3D" id="3.30.2010.10">
    <property type="entry name" value="Metalloproteases ('zincins'), catalytic domain"/>
    <property type="match status" value="1"/>
</dbReference>
<dbReference type="PANTHER" id="PTHR43221:SF2">
    <property type="entry name" value="PROTEASE HTPX HOMOLOG"/>
    <property type="match status" value="1"/>
</dbReference>
<feature type="transmembrane region" description="Helical" evidence="11">
    <location>
        <begin position="383"/>
        <end position="401"/>
    </location>
</feature>